<dbReference type="EMBL" id="JBBAYM010000933">
    <property type="protein sequence ID" value="MEI5617671.1"/>
    <property type="molecule type" value="Genomic_DNA"/>
</dbReference>
<proteinExistence type="predicted"/>
<dbReference type="InterPro" id="IPR029066">
    <property type="entry name" value="PLP-binding_barrel"/>
</dbReference>
<dbReference type="SUPFAM" id="SSF51419">
    <property type="entry name" value="PLP-binding barrel"/>
    <property type="match status" value="1"/>
</dbReference>
<reference evidence="2 3" key="1">
    <citation type="submission" date="2024-03" db="EMBL/GenBank/DDBJ databases">
        <title>First Report of Pectobacterium brasiliscabiei causing potato scab in china.</title>
        <authorList>
            <person name="Handique U."/>
        </authorList>
    </citation>
    <scope>NUCLEOTIDE SEQUENCE [LARGE SCALE GENOMIC DNA]</scope>
    <source>
        <strain evidence="2 3">ZRIMU1503</strain>
    </source>
</reference>
<evidence type="ECO:0000313" key="2">
    <source>
        <dbReference type="EMBL" id="MEI5617671.1"/>
    </source>
</evidence>
<dbReference type="Gene3D" id="3.20.20.10">
    <property type="entry name" value="Alanine racemase"/>
    <property type="match status" value="1"/>
</dbReference>
<feature type="non-terminal residue" evidence="2">
    <location>
        <position position="1"/>
    </location>
</feature>
<gene>
    <name evidence="2" type="ORF">WB403_52160</name>
</gene>
<evidence type="ECO:0000259" key="1">
    <source>
        <dbReference type="Pfam" id="PF01168"/>
    </source>
</evidence>
<organism evidence="2 3">
    <name type="scientific">Streptomyces brasiliscabiei</name>
    <dbReference type="NCBI Taxonomy" id="2736302"/>
    <lineage>
        <taxon>Bacteria</taxon>
        <taxon>Bacillati</taxon>
        <taxon>Actinomycetota</taxon>
        <taxon>Actinomycetes</taxon>
        <taxon>Kitasatosporales</taxon>
        <taxon>Streptomycetaceae</taxon>
        <taxon>Streptomyces</taxon>
    </lineage>
</organism>
<dbReference type="GO" id="GO:0008784">
    <property type="term" value="F:alanine racemase activity"/>
    <property type="evidence" value="ECO:0007669"/>
    <property type="project" value="UniProtKB-EC"/>
</dbReference>
<dbReference type="InterPro" id="IPR001608">
    <property type="entry name" value="Ala_racemase_N"/>
</dbReference>
<keyword evidence="3" id="KW-1185">Reference proteome</keyword>
<name>A0ABU8GWV8_9ACTN</name>
<dbReference type="EC" id="5.1.1.1" evidence="2"/>
<accession>A0ABU8GWV8</accession>
<evidence type="ECO:0000313" key="3">
    <source>
        <dbReference type="Proteomes" id="UP001365781"/>
    </source>
</evidence>
<protein>
    <submittedName>
        <fullName evidence="2">Alanine racemase</fullName>
        <ecNumber evidence="2">5.1.1.1</ecNumber>
    </submittedName>
</protein>
<feature type="non-terminal residue" evidence="2">
    <location>
        <position position="77"/>
    </location>
</feature>
<feature type="domain" description="Alanine racemase N-terminal" evidence="1">
    <location>
        <begin position="1"/>
        <end position="73"/>
    </location>
</feature>
<sequence>RLGLTPDEVLTLAAEPHRLDGITVEAWISHLASADDPASSLSEQQRQRFRAALARLPPAPASLANSAGLLRGPAFRF</sequence>
<comment type="caution">
    <text evidence="2">The sequence shown here is derived from an EMBL/GenBank/DDBJ whole genome shotgun (WGS) entry which is preliminary data.</text>
</comment>
<dbReference type="Proteomes" id="UP001365781">
    <property type="component" value="Unassembled WGS sequence"/>
</dbReference>
<dbReference type="RefSeq" id="WP_336559476.1">
    <property type="nucleotide sequence ID" value="NZ_JBBAYM010000933.1"/>
</dbReference>
<keyword evidence="2" id="KW-0413">Isomerase</keyword>
<dbReference type="Pfam" id="PF01168">
    <property type="entry name" value="Ala_racemase_N"/>
    <property type="match status" value="1"/>
</dbReference>